<dbReference type="CDD" id="cd04320">
    <property type="entry name" value="AspRS_cyto_N"/>
    <property type="match status" value="1"/>
</dbReference>
<evidence type="ECO:0000256" key="6">
    <source>
        <dbReference type="ARBA" id="ARBA00022598"/>
    </source>
</evidence>
<evidence type="ECO:0000256" key="12">
    <source>
        <dbReference type="ARBA" id="ARBA00047904"/>
    </source>
</evidence>
<keyword evidence="16" id="KW-1185">Reference proteome</keyword>
<keyword evidence="5" id="KW-0963">Cytoplasm</keyword>
<reference evidence="16" key="1">
    <citation type="submission" date="2010-06" db="EMBL/GenBank/DDBJ databases">
        <authorList>
            <person name="Jiang H."/>
            <person name="Abraham K."/>
            <person name="Ali S."/>
            <person name="Alsbrooks S.L."/>
            <person name="Anim B.N."/>
            <person name="Anosike U.S."/>
            <person name="Attaway T."/>
            <person name="Bandaranaike D.P."/>
            <person name="Battles P.K."/>
            <person name="Bell S.N."/>
            <person name="Bell A.V."/>
            <person name="Beltran B."/>
            <person name="Bickham C."/>
            <person name="Bustamante Y."/>
            <person name="Caleb T."/>
            <person name="Canada A."/>
            <person name="Cardenas V."/>
            <person name="Carter K."/>
            <person name="Chacko J."/>
            <person name="Chandrabose M.N."/>
            <person name="Chavez D."/>
            <person name="Chavez A."/>
            <person name="Chen L."/>
            <person name="Chu H.-S."/>
            <person name="Claassen K.J."/>
            <person name="Cockrell R."/>
            <person name="Collins M."/>
            <person name="Cooper J.A."/>
            <person name="Cree A."/>
            <person name="Curry S.M."/>
            <person name="Da Y."/>
            <person name="Dao M.D."/>
            <person name="Das B."/>
            <person name="Davila M.-L."/>
            <person name="Davy-Carroll L."/>
            <person name="Denson S."/>
            <person name="Dinh H."/>
            <person name="Ebong V.E."/>
            <person name="Edwards J.R."/>
            <person name="Egan A."/>
            <person name="El-Daye J."/>
            <person name="Escobedo L."/>
            <person name="Fernandez S."/>
            <person name="Fernando P.R."/>
            <person name="Flagg N."/>
            <person name="Forbes L.D."/>
            <person name="Fowler R.G."/>
            <person name="Fu Q."/>
            <person name="Gabisi R.A."/>
            <person name="Ganer J."/>
            <person name="Garbino Pronczuk A."/>
            <person name="Garcia R.M."/>
            <person name="Garner T."/>
            <person name="Garrett T.E."/>
            <person name="Gonzalez D.A."/>
            <person name="Hamid H."/>
            <person name="Hawkins E.S."/>
            <person name="Hirani K."/>
            <person name="Hogues M.E."/>
            <person name="Hollins B."/>
            <person name="Hsiao C.-H."/>
            <person name="Jabil R."/>
            <person name="James M.L."/>
            <person name="Jhangiani S.N."/>
            <person name="Johnson B."/>
            <person name="Johnson Q."/>
            <person name="Joshi V."/>
            <person name="Kalu J.B."/>
            <person name="Kam C."/>
            <person name="Kashfia A."/>
            <person name="Keebler J."/>
            <person name="Kisamo H."/>
            <person name="Kovar C.L."/>
            <person name="Lago L.A."/>
            <person name="Lai C.-Y."/>
            <person name="Laidlaw J."/>
            <person name="Lara F."/>
            <person name="Le T.-K."/>
            <person name="Lee S.L."/>
            <person name="Legall F.H."/>
            <person name="Lemon S.J."/>
            <person name="Lewis L.R."/>
            <person name="Li B."/>
            <person name="Liu Y."/>
            <person name="Liu Y.-S."/>
            <person name="Lopez J."/>
            <person name="Lozado R.J."/>
            <person name="Lu J."/>
            <person name="Madu R.C."/>
            <person name="Maheshwari M."/>
            <person name="Maheshwari R."/>
            <person name="Malloy K."/>
            <person name="Martinez E."/>
            <person name="Mathew T."/>
            <person name="Mercado I.C."/>
            <person name="Mercado C."/>
            <person name="Meyer B."/>
            <person name="Montgomery K."/>
            <person name="Morgan M.B."/>
            <person name="Munidasa M."/>
            <person name="Nazareth L.V."/>
            <person name="Nelson J."/>
            <person name="Ng B.M."/>
            <person name="Nguyen N.B."/>
            <person name="Nguyen P.Q."/>
            <person name="Nguyen T."/>
            <person name="Obregon M."/>
            <person name="Okwuonu G.O."/>
            <person name="Onwere C.G."/>
            <person name="Orozco G."/>
            <person name="Parra A."/>
            <person name="Patel S."/>
            <person name="Patil S."/>
            <person name="Perez A."/>
            <person name="Perez Y."/>
            <person name="Pham C."/>
            <person name="Primus E.L."/>
            <person name="Pu L.-L."/>
            <person name="Puazo M."/>
            <person name="Qin X."/>
            <person name="Quiroz J.B."/>
            <person name="Reese J."/>
            <person name="Richards S."/>
            <person name="Rives C.M."/>
            <person name="Robberts R."/>
            <person name="Ruiz S.J."/>
            <person name="Ruiz M.J."/>
            <person name="Santibanez J."/>
            <person name="Schneider B.W."/>
            <person name="Sisson I."/>
            <person name="Smith M."/>
            <person name="Sodergren E."/>
            <person name="Song X.-Z."/>
            <person name="Song B.B."/>
            <person name="Summersgill H."/>
            <person name="Thelus R."/>
            <person name="Thornton R.D."/>
            <person name="Trejos Z.Y."/>
            <person name="Usmani K."/>
            <person name="Vattathil S."/>
            <person name="Villasana D."/>
            <person name="Walker D.L."/>
            <person name="Wang S."/>
            <person name="Wang K."/>
            <person name="White C.S."/>
            <person name="Williams A.C."/>
            <person name="Williamson J."/>
            <person name="Wilson K."/>
            <person name="Woghiren I.O."/>
            <person name="Woodworth J.R."/>
            <person name="Worley K.C."/>
            <person name="Wright R.A."/>
            <person name="Wu W."/>
            <person name="Young L."/>
            <person name="Zhang L."/>
            <person name="Zhang J."/>
            <person name="Zhu Y."/>
            <person name="Muzny D.M."/>
            <person name="Weinstock G."/>
            <person name="Gibbs R.A."/>
        </authorList>
    </citation>
    <scope>NUCLEOTIDE SEQUENCE [LARGE SCALE GENOMIC DNA]</scope>
    <source>
        <strain evidence="16">LSR1</strain>
    </source>
</reference>
<feature type="domain" description="Aminoacyl-transfer RNA synthetases class-II family profile" evidence="14">
    <location>
        <begin position="215"/>
        <end position="540"/>
    </location>
</feature>
<feature type="region of interest" description="Disordered" evidence="13">
    <location>
        <begin position="1"/>
        <end position="38"/>
    </location>
</feature>
<keyword evidence="8" id="KW-0067">ATP-binding</keyword>
<comment type="subcellular location">
    <subcellularLocation>
        <location evidence="1">Cytoplasm</location>
    </subcellularLocation>
</comment>
<evidence type="ECO:0000256" key="9">
    <source>
        <dbReference type="ARBA" id="ARBA00022917"/>
    </source>
</evidence>
<dbReference type="Gene3D" id="2.40.50.140">
    <property type="entry name" value="Nucleic acid-binding proteins"/>
    <property type="match status" value="1"/>
</dbReference>
<dbReference type="GO" id="GO:0004815">
    <property type="term" value="F:aspartate-tRNA ligase activity"/>
    <property type="evidence" value="ECO:0007669"/>
    <property type="project" value="UniProtKB-EC"/>
</dbReference>
<comment type="catalytic activity">
    <reaction evidence="12">
        <text>tRNA(Asp) + L-aspartate + ATP = L-aspartyl-tRNA(Asp) + AMP + diphosphate</text>
        <dbReference type="Rhea" id="RHEA:19649"/>
        <dbReference type="Rhea" id="RHEA-COMP:9660"/>
        <dbReference type="Rhea" id="RHEA-COMP:9678"/>
        <dbReference type="ChEBI" id="CHEBI:29991"/>
        <dbReference type="ChEBI" id="CHEBI:30616"/>
        <dbReference type="ChEBI" id="CHEBI:33019"/>
        <dbReference type="ChEBI" id="CHEBI:78442"/>
        <dbReference type="ChEBI" id="CHEBI:78516"/>
        <dbReference type="ChEBI" id="CHEBI:456215"/>
        <dbReference type="EC" id="6.1.1.12"/>
    </reaction>
</comment>
<evidence type="ECO:0000256" key="8">
    <source>
        <dbReference type="ARBA" id="ARBA00022840"/>
    </source>
</evidence>
<dbReference type="GO" id="GO:0005524">
    <property type="term" value="F:ATP binding"/>
    <property type="evidence" value="ECO:0007669"/>
    <property type="project" value="UniProtKB-KW"/>
</dbReference>
<evidence type="ECO:0000259" key="14">
    <source>
        <dbReference type="PROSITE" id="PS50862"/>
    </source>
</evidence>
<evidence type="ECO:0000256" key="10">
    <source>
        <dbReference type="ARBA" id="ARBA00023146"/>
    </source>
</evidence>
<evidence type="ECO:0000256" key="2">
    <source>
        <dbReference type="ARBA" id="ARBA00005312"/>
    </source>
</evidence>
<reference evidence="15" key="2">
    <citation type="submission" date="2022-06" db="UniProtKB">
        <authorList>
            <consortium name="EnsemblMetazoa"/>
        </authorList>
    </citation>
    <scope>IDENTIFICATION</scope>
</reference>
<dbReference type="EnsemblMetazoa" id="XM_029492097.1">
    <property type="protein sequence ID" value="XP_029347957.1"/>
    <property type="gene ID" value="LOC100166571"/>
</dbReference>
<sequence length="540" mass="61315">MNGNSSQNNESSVSTLSNYTHPSETSIDKANTNDQESGKDISVGKYGVLKMIQSSKNVLYNTEFVRVKNIKTNLADKSVWIRGRLHTSYARGKQCFMIVRQQQWSIQVLAVVSDTISKQFVKFCSNITKESVVDIKGKVARTPSKIGSCSQKDVELYIEELWVVSQSADQLPLLLEDAYRPVNGDDKDADIRANLDTKLDNRAIDLRTPANQAIFRLEAVVCKFFREILTAKGFVEIFPPRIKNAVTGNGTNVFKISYFKGSAYLAQCPTFHNIIAIAGDFERVFTIGPVFRPEDSNSHRHLTEFTNLNLEMTFKHHYHEVVDVIASLFTSIFKGLREKPTAGTLTWTIQIENIHQLDSYQSEIKTICEQYSVEPFKFLDPPLKLEFPMAVNMLRENGVEMGDEDDLSIPNEKLLGRLVKAKYDTDFYILDKFPLAIRSFETMPDPDSKVGSNSYDMFMRGEEVLTGGQRIHDYHYLMKRAKHCQVDIEKFAYYLDAFRYGCPPLAGGGIGLERVVMLYLGLDNIRIASMFPRDSKRLTP</sequence>
<dbReference type="SUPFAM" id="SSF55681">
    <property type="entry name" value="Class II aaRS and biotin synthetases"/>
    <property type="match status" value="1"/>
</dbReference>
<dbReference type="PRINTS" id="PR01042">
    <property type="entry name" value="TRNASYNTHASP"/>
</dbReference>
<dbReference type="GO" id="GO:0006422">
    <property type="term" value="P:aspartyl-tRNA aminoacylation"/>
    <property type="evidence" value="ECO:0007669"/>
    <property type="project" value="InterPro"/>
</dbReference>
<protein>
    <recommendedName>
        <fullName evidence="4">Aspartate--tRNA ligase, cytoplasmic</fullName>
        <ecNumber evidence="3">6.1.1.12</ecNumber>
    </recommendedName>
    <alternativeName>
        <fullName evidence="11">Aspartyl-tRNA synthetase</fullName>
    </alternativeName>
</protein>
<dbReference type="OrthoDB" id="372395at2759"/>
<dbReference type="InterPro" id="IPR004523">
    <property type="entry name" value="Asp-tRNA_synthase_2"/>
</dbReference>
<evidence type="ECO:0000256" key="4">
    <source>
        <dbReference type="ARBA" id="ARBA00018853"/>
    </source>
</evidence>
<name>A0A8R2NTP1_ACYPI</name>
<dbReference type="Pfam" id="PF01336">
    <property type="entry name" value="tRNA_anti-codon"/>
    <property type="match status" value="1"/>
</dbReference>
<dbReference type="AlphaFoldDB" id="A0A8R2NTP1"/>
<dbReference type="HAMAP" id="MF_02075">
    <property type="entry name" value="Asp_tRNA_synth_type2"/>
    <property type="match status" value="1"/>
</dbReference>
<evidence type="ECO:0000256" key="5">
    <source>
        <dbReference type="ARBA" id="ARBA00022490"/>
    </source>
</evidence>
<feature type="compositionally biased region" description="Polar residues" evidence="13">
    <location>
        <begin position="1"/>
        <end position="35"/>
    </location>
</feature>
<evidence type="ECO:0000256" key="11">
    <source>
        <dbReference type="ARBA" id="ARBA00033155"/>
    </source>
</evidence>
<proteinExistence type="inferred from homology"/>
<dbReference type="InterPro" id="IPR004365">
    <property type="entry name" value="NA-bd_OB_tRNA"/>
</dbReference>
<dbReference type="PANTHER" id="PTHR43450">
    <property type="entry name" value="ASPARTYL-TRNA SYNTHETASE"/>
    <property type="match status" value="1"/>
</dbReference>
<accession>A0A8R2NTP1</accession>
<dbReference type="EC" id="6.1.1.12" evidence="3"/>
<dbReference type="InterPro" id="IPR045864">
    <property type="entry name" value="aa-tRNA-synth_II/BPL/LPL"/>
</dbReference>
<dbReference type="GO" id="GO:0003723">
    <property type="term" value="F:RNA binding"/>
    <property type="evidence" value="ECO:0007669"/>
    <property type="project" value="TreeGrafter"/>
</dbReference>
<dbReference type="NCBIfam" id="TIGR00458">
    <property type="entry name" value="aspS_nondisc"/>
    <property type="match status" value="1"/>
</dbReference>
<evidence type="ECO:0000256" key="3">
    <source>
        <dbReference type="ARBA" id="ARBA00012841"/>
    </source>
</evidence>
<dbReference type="FunFam" id="3.30.930.10:FF:000038">
    <property type="entry name" value="Aspartate--tRNA ligase"/>
    <property type="match status" value="1"/>
</dbReference>
<dbReference type="InterPro" id="IPR004364">
    <property type="entry name" value="Aa-tRNA-synt_II"/>
</dbReference>
<keyword evidence="10" id="KW-0030">Aminoacyl-tRNA synthetase</keyword>
<dbReference type="PROSITE" id="PS50862">
    <property type="entry name" value="AA_TRNA_LIGASE_II"/>
    <property type="match status" value="1"/>
</dbReference>
<dbReference type="InterPro" id="IPR012340">
    <property type="entry name" value="NA-bd_OB-fold"/>
</dbReference>
<dbReference type="GO" id="GO:0005829">
    <property type="term" value="C:cytosol"/>
    <property type="evidence" value="ECO:0007669"/>
    <property type="project" value="TreeGrafter"/>
</dbReference>
<evidence type="ECO:0000256" key="13">
    <source>
        <dbReference type="SAM" id="MobiDB-lite"/>
    </source>
</evidence>
<comment type="similarity">
    <text evidence="2">Belongs to the class-II aminoacyl-tRNA synthetase family. Type 2 subfamily.</text>
</comment>
<keyword evidence="9" id="KW-0648">Protein biosynthesis</keyword>
<dbReference type="InterPro" id="IPR002312">
    <property type="entry name" value="Asp/Asn-tRNA-synth_IIb"/>
</dbReference>
<dbReference type="PANTHER" id="PTHR43450:SF1">
    <property type="entry name" value="ASPARTATE--TRNA LIGASE, CYTOPLASMIC"/>
    <property type="match status" value="1"/>
</dbReference>
<keyword evidence="7" id="KW-0547">Nucleotide-binding</keyword>
<keyword evidence="6" id="KW-0436">Ligase</keyword>
<dbReference type="InterPro" id="IPR006195">
    <property type="entry name" value="aa-tRNA-synth_II"/>
</dbReference>
<evidence type="ECO:0000313" key="16">
    <source>
        <dbReference type="Proteomes" id="UP000007819"/>
    </source>
</evidence>
<organism evidence="15 16">
    <name type="scientific">Acyrthosiphon pisum</name>
    <name type="common">Pea aphid</name>
    <dbReference type="NCBI Taxonomy" id="7029"/>
    <lineage>
        <taxon>Eukaryota</taxon>
        <taxon>Metazoa</taxon>
        <taxon>Ecdysozoa</taxon>
        <taxon>Arthropoda</taxon>
        <taxon>Hexapoda</taxon>
        <taxon>Insecta</taxon>
        <taxon>Pterygota</taxon>
        <taxon>Neoptera</taxon>
        <taxon>Paraneoptera</taxon>
        <taxon>Hemiptera</taxon>
        <taxon>Sternorrhyncha</taxon>
        <taxon>Aphidomorpha</taxon>
        <taxon>Aphidoidea</taxon>
        <taxon>Aphididae</taxon>
        <taxon>Macrosiphini</taxon>
        <taxon>Acyrthosiphon</taxon>
    </lineage>
</organism>
<evidence type="ECO:0000256" key="1">
    <source>
        <dbReference type="ARBA" id="ARBA00004496"/>
    </source>
</evidence>
<dbReference type="CDD" id="cd00776">
    <property type="entry name" value="AsxRS_core"/>
    <property type="match status" value="1"/>
</dbReference>
<dbReference type="GO" id="GO:0017101">
    <property type="term" value="C:aminoacyl-tRNA synthetase multienzyme complex"/>
    <property type="evidence" value="ECO:0007669"/>
    <property type="project" value="TreeGrafter"/>
</dbReference>
<evidence type="ECO:0000256" key="7">
    <source>
        <dbReference type="ARBA" id="ARBA00022741"/>
    </source>
</evidence>
<dbReference type="EnsemblMetazoa" id="XM_029492098.1">
    <property type="protein sequence ID" value="XP_029347958.1"/>
    <property type="gene ID" value="LOC100166571"/>
</dbReference>
<evidence type="ECO:0000313" key="15">
    <source>
        <dbReference type="EnsemblMetazoa" id="XP_029347958.1"/>
    </source>
</evidence>
<dbReference type="SUPFAM" id="SSF50249">
    <property type="entry name" value="Nucleic acid-binding proteins"/>
    <property type="match status" value="1"/>
</dbReference>
<dbReference type="Gene3D" id="3.30.930.10">
    <property type="entry name" value="Bira Bifunctional Protein, Domain 2"/>
    <property type="match status" value="1"/>
</dbReference>
<dbReference type="Proteomes" id="UP000007819">
    <property type="component" value="Unassembled WGS sequence"/>
</dbReference>
<dbReference type="Pfam" id="PF00152">
    <property type="entry name" value="tRNA-synt_2"/>
    <property type="match status" value="1"/>
</dbReference>